<evidence type="ECO:0000313" key="8">
    <source>
        <dbReference type="EMBL" id="BCI63979.1"/>
    </source>
</evidence>
<keyword evidence="5" id="KW-0998">Cell outer membrane</keyword>
<evidence type="ECO:0000256" key="3">
    <source>
        <dbReference type="ARBA" id="ARBA00022729"/>
    </source>
</evidence>
<dbReference type="InterPro" id="IPR012944">
    <property type="entry name" value="SusD_RagB_dom"/>
</dbReference>
<dbReference type="InterPro" id="IPR033985">
    <property type="entry name" value="SusD-like_N"/>
</dbReference>
<evidence type="ECO:0000259" key="7">
    <source>
        <dbReference type="Pfam" id="PF14322"/>
    </source>
</evidence>
<dbReference type="Pfam" id="PF14322">
    <property type="entry name" value="SusD-like_3"/>
    <property type="match status" value="1"/>
</dbReference>
<protein>
    <recommendedName>
        <fullName evidence="10">RagB/SusD family nutrient uptake outer membrane protein</fullName>
    </recommendedName>
</protein>
<dbReference type="InterPro" id="IPR011990">
    <property type="entry name" value="TPR-like_helical_dom_sf"/>
</dbReference>
<evidence type="ECO:0000256" key="5">
    <source>
        <dbReference type="ARBA" id="ARBA00023237"/>
    </source>
</evidence>
<feature type="domain" description="RagB/SusD" evidence="6">
    <location>
        <begin position="320"/>
        <end position="576"/>
    </location>
</feature>
<dbReference type="Pfam" id="PF07980">
    <property type="entry name" value="SusD_RagB"/>
    <property type="match status" value="1"/>
</dbReference>
<evidence type="ECO:0000313" key="9">
    <source>
        <dbReference type="Proteomes" id="UP000594042"/>
    </source>
</evidence>
<evidence type="ECO:0008006" key="10">
    <source>
        <dbReference type="Google" id="ProtNLM"/>
    </source>
</evidence>
<dbReference type="RefSeq" id="WP_200754870.1">
    <property type="nucleotide sequence ID" value="NZ_AP023322.1"/>
</dbReference>
<proteinExistence type="inferred from homology"/>
<accession>A0A7G1HWA9</accession>
<dbReference type="EMBL" id="AP023322">
    <property type="protein sequence ID" value="BCI63979.1"/>
    <property type="molecule type" value="Genomic_DNA"/>
</dbReference>
<evidence type="ECO:0000256" key="4">
    <source>
        <dbReference type="ARBA" id="ARBA00023136"/>
    </source>
</evidence>
<keyword evidence="3" id="KW-0732">Signal</keyword>
<name>A0A7G1HWA9_9BACT</name>
<organism evidence="8 9">
    <name type="scientific">Coprobacter secundus subsp. similis</name>
    <dbReference type="NCBI Taxonomy" id="2751153"/>
    <lineage>
        <taxon>Bacteria</taxon>
        <taxon>Pseudomonadati</taxon>
        <taxon>Bacteroidota</taxon>
        <taxon>Bacteroidia</taxon>
        <taxon>Bacteroidales</taxon>
        <taxon>Barnesiellaceae</taxon>
        <taxon>Coprobacter</taxon>
    </lineage>
</organism>
<evidence type="ECO:0000256" key="2">
    <source>
        <dbReference type="ARBA" id="ARBA00006275"/>
    </source>
</evidence>
<dbReference type="KEGG" id="copr:Cop2CBH44_23320"/>
<dbReference type="SUPFAM" id="SSF48452">
    <property type="entry name" value="TPR-like"/>
    <property type="match status" value="1"/>
</dbReference>
<dbReference type="Gene3D" id="1.25.40.390">
    <property type="match status" value="1"/>
</dbReference>
<dbReference type="GO" id="GO:0009279">
    <property type="term" value="C:cell outer membrane"/>
    <property type="evidence" value="ECO:0007669"/>
    <property type="project" value="UniProtKB-SubCell"/>
</dbReference>
<comment type="subcellular location">
    <subcellularLocation>
        <location evidence="1">Cell outer membrane</location>
    </subcellularLocation>
</comment>
<keyword evidence="9" id="KW-1185">Reference proteome</keyword>
<reference evidence="9" key="1">
    <citation type="submission" date="2020-07" db="EMBL/GenBank/DDBJ databases">
        <title>Complete genome sequencing of Coprobacter sp. strain 2CBH44.</title>
        <authorList>
            <person name="Sakamoto M."/>
            <person name="Murakami T."/>
            <person name="Mori H."/>
        </authorList>
    </citation>
    <scope>NUCLEOTIDE SEQUENCE [LARGE SCALE GENOMIC DNA]</scope>
    <source>
        <strain evidence="9">2CBH44</strain>
    </source>
</reference>
<keyword evidence="4" id="KW-0472">Membrane</keyword>
<dbReference type="PROSITE" id="PS51257">
    <property type="entry name" value="PROKAR_LIPOPROTEIN"/>
    <property type="match status" value="1"/>
</dbReference>
<gene>
    <name evidence="8" type="ORF">Cop2CBH44_23320</name>
</gene>
<comment type="similarity">
    <text evidence="2">Belongs to the SusD family.</text>
</comment>
<dbReference type="AlphaFoldDB" id="A0A7G1HWA9"/>
<feature type="domain" description="SusD-like N-terminal" evidence="7">
    <location>
        <begin position="37"/>
        <end position="239"/>
    </location>
</feature>
<sequence length="576" mass="66202">MKNKLYNIVISSLAAFLLCSCYDSLDRELRTTLTKEQVEKEYEYTRYQAMSLYTDLEEGFFALGNAMRASACDEAEYTYKGGAETFNSGSWNAFNNPDDVWTQYFKAIRKVNVYLDPNKKPVNLDAYKNDPSENSQAIYKTRTAEIANWSREARFLRAFYYFELIKRYGGVPIFTEALNLDTDFGTIQRNSLEDCIKFIVDECDDLSDDENGLPVTYDEDNLGRVTKGAALALKSRVLLYAASDLWNNQVWTGGYAHPELISLPNGDNPEVRKERWKAAADAAKAVIDLSGEAGYNLGSNYASLGKTFEDPELIMVRRSWAKNDFERLNFPIGYPNGEGGITPSQNLVDAYEMTDGSTFDWNNNRHKSEPYFNRDPRLAMTIYTNEAAFKDTHLECWAGGKNGKGVANATTTGYYLHKFIDEDLDLAQGRTSIHTWIFFRISEMYLNYAEALNEYDPGNADIAIYASKTRGRNGVNMPPFPSTLSQTEMREKIRNERRVELAFEDHRMWDVRRWMTAERDLNEPLYGVEITPGLISMKYEKIEVEKRVFEKKMYFYPIPQTMLSTEGVDWQQNPLW</sequence>
<evidence type="ECO:0000256" key="1">
    <source>
        <dbReference type="ARBA" id="ARBA00004442"/>
    </source>
</evidence>
<dbReference type="Proteomes" id="UP000594042">
    <property type="component" value="Chromosome"/>
</dbReference>
<evidence type="ECO:0000259" key="6">
    <source>
        <dbReference type="Pfam" id="PF07980"/>
    </source>
</evidence>